<proteinExistence type="predicted"/>
<name>A0A1I7WCP8_HETBA</name>
<reference evidence="2" key="1">
    <citation type="submission" date="2016-11" db="UniProtKB">
        <authorList>
            <consortium name="WormBaseParasite"/>
        </authorList>
    </citation>
    <scope>IDENTIFICATION</scope>
</reference>
<keyword evidence="1" id="KW-1185">Reference proteome</keyword>
<evidence type="ECO:0000313" key="1">
    <source>
        <dbReference type="Proteomes" id="UP000095283"/>
    </source>
</evidence>
<dbReference type="Proteomes" id="UP000095283">
    <property type="component" value="Unplaced"/>
</dbReference>
<organism evidence="1 2">
    <name type="scientific">Heterorhabditis bacteriophora</name>
    <name type="common">Entomopathogenic nematode worm</name>
    <dbReference type="NCBI Taxonomy" id="37862"/>
    <lineage>
        <taxon>Eukaryota</taxon>
        <taxon>Metazoa</taxon>
        <taxon>Ecdysozoa</taxon>
        <taxon>Nematoda</taxon>
        <taxon>Chromadorea</taxon>
        <taxon>Rhabditida</taxon>
        <taxon>Rhabditina</taxon>
        <taxon>Rhabditomorpha</taxon>
        <taxon>Strongyloidea</taxon>
        <taxon>Heterorhabditidae</taxon>
        <taxon>Heterorhabditis</taxon>
    </lineage>
</organism>
<evidence type="ECO:0000313" key="2">
    <source>
        <dbReference type="WBParaSite" id="Hba_02460"/>
    </source>
</evidence>
<dbReference type="AlphaFoldDB" id="A0A1I7WCP8"/>
<sequence>MLLKHANQYALYYVRVLCLTMRKIEKLGKWVLHELSEDRIGRRLNSCISLHVTQRNKNFLWEIVTGVDSGQPTTSKIHSVHLVGHEECAVL</sequence>
<accession>A0A1I7WCP8</accession>
<dbReference type="WBParaSite" id="Hba_02460">
    <property type="protein sequence ID" value="Hba_02460"/>
    <property type="gene ID" value="Hba_02460"/>
</dbReference>
<protein>
    <submittedName>
        <fullName evidence="2">Uncharacterized protein</fullName>
    </submittedName>
</protein>